<dbReference type="EMBL" id="MN740286">
    <property type="protein sequence ID" value="QHT98052.1"/>
    <property type="molecule type" value="Genomic_DNA"/>
</dbReference>
<protein>
    <submittedName>
        <fullName evidence="1">Uncharacterized protein</fullName>
    </submittedName>
</protein>
<sequence length="94" mass="10483">MSNTHTLTGAMQDGRFFTNYSPVCKLNSKIANEANIQSWNSTEYRNYLQKNGLALINSTVDTTPCGTMRCEDNGLAITPPQTEVTFPYTEDPEL</sequence>
<organism evidence="1">
    <name type="scientific">viral metagenome</name>
    <dbReference type="NCBI Taxonomy" id="1070528"/>
    <lineage>
        <taxon>unclassified sequences</taxon>
        <taxon>metagenomes</taxon>
        <taxon>organismal metagenomes</taxon>
    </lineage>
</organism>
<accession>A0A6C0IYD9</accession>
<name>A0A6C0IYD9_9ZZZZ</name>
<evidence type="ECO:0000313" key="1">
    <source>
        <dbReference type="EMBL" id="QHT98052.1"/>
    </source>
</evidence>
<dbReference type="AlphaFoldDB" id="A0A6C0IYD9"/>
<proteinExistence type="predicted"/>
<reference evidence="1" key="1">
    <citation type="journal article" date="2020" name="Nature">
        <title>Giant virus diversity and host interactions through global metagenomics.</title>
        <authorList>
            <person name="Schulz F."/>
            <person name="Roux S."/>
            <person name="Paez-Espino D."/>
            <person name="Jungbluth S."/>
            <person name="Walsh D.A."/>
            <person name="Denef V.J."/>
            <person name="McMahon K.D."/>
            <person name="Konstantinidis K.T."/>
            <person name="Eloe-Fadrosh E.A."/>
            <person name="Kyrpides N.C."/>
            <person name="Woyke T."/>
        </authorList>
    </citation>
    <scope>NUCLEOTIDE SEQUENCE</scope>
    <source>
        <strain evidence="1">GVMAG-M-3300025626-8</strain>
    </source>
</reference>